<dbReference type="Gene3D" id="3.30.1360.120">
    <property type="entry name" value="Probable tRNA modification gtpase trme, domain 1"/>
    <property type="match status" value="1"/>
</dbReference>
<dbReference type="Gene3D" id="3.30.70.1400">
    <property type="entry name" value="Aminomethyltransferase beta-barrel domains"/>
    <property type="match status" value="1"/>
</dbReference>
<feature type="non-terminal residue" evidence="6">
    <location>
        <position position="1"/>
    </location>
</feature>
<dbReference type="InterPro" id="IPR036188">
    <property type="entry name" value="FAD/NAD-bd_sf"/>
</dbReference>
<evidence type="ECO:0000313" key="6">
    <source>
        <dbReference type="EMBL" id="KZC11768.1"/>
    </source>
</evidence>
<feature type="domain" description="GCVT N-terminal" evidence="3">
    <location>
        <begin position="214"/>
        <end position="412"/>
    </location>
</feature>
<evidence type="ECO:0000259" key="2">
    <source>
        <dbReference type="Pfam" id="PF01266"/>
    </source>
</evidence>
<feature type="domain" description="FAD dependent oxidoreductase central" evidence="5">
    <location>
        <begin position="125"/>
        <end position="181"/>
    </location>
</feature>
<sequence>PCIRDFDSYSYMREWQGSLLVGWFEPESKPAFEYGTVPTQNWKNYLQNNRSHWKPLWDKVVHRLPILKNIQPNVYNCPDNFTPDGRWILGESPEVKNYYVAVGMNGNSLQGAGGIGKEVAECLINGESTQEILPFGVQRFLDLHSNKQYLQQRTREVVGRNYAILYPHQCEYKYARKLRCSPLYSVLEERGAIFGVKMAYERPLYFDSTYRIVEYLQQLCSNDANIPVGGIVHTGMQNERGGYENDCILVRQSENSYFMVSPTSQQTRIYQWMSRHLPTDHSVGLNDVTSKYTVINLVGPKATGLLSELSNSNINLSPFTYKTANVAYASDVMIMSFTNTGESGYCLYIPSEYALHVYATLMEVGKDYGVRDVGVLTQRFMRIERFIPFWAEELTPFITPYEAGSGYSVKLNVNIYQYFIGKFALQYQKKQGVTKRLVLFVVNELDINKDVWPWGGEPIYRNNEFVGTVTSAGYGFATEKHICLGFISLPGPRHTQSNMNIVTTDFIMNPTTRYEIDIAGTRFPIKPHIYPLPIP</sequence>
<dbReference type="InterPro" id="IPR028896">
    <property type="entry name" value="GcvT/YgfZ/DmdA"/>
</dbReference>
<dbReference type="SUPFAM" id="SSF103025">
    <property type="entry name" value="Folate-binding domain"/>
    <property type="match status" value="1"/>
</dbReference>
<dbReference type="Pfam" id="PF01571">
    <property type="entry name" value="GCV_T"/>
    <property type="match status" value="1"/>
</dbReference>
<dbReference type="Proteomes" id="UP000076502">
    <property type="component" value="Unassembled WGS sequence"/>
</dbReference>
<dbReference type="InterPro" id="IPR027266">
    <property type="entry name" value="TrmE/GcvT-like"/>
</dbReference>
<feature type="non-terminal residue" evidence="6">
    <location>
        <position position="535"/>
    </location>
</feature>
<proteinExistence type="inferred from homology"/>
<keyword evidence="6" id="KW-0670">Pyruvate</keyword>
<dbReference type="SUPFAM" id="SSF54373">
    <property type="entry name" value="FAD-linked reductases, C-terminal domain"/>
    <property type="match status" value="1"/>
</dbReference>
<feature type="domain" description="Aminomethyltransferase C-terminal" evidence="4">
    <location>
        <begin position="435"/>
        <end position="527"/>
    </location>
</feature>
<dbReference type="AlphaFoldDB" id="A0A154PKD7"/>
<dbReference type="Gene3D" id="3.30.9.10">
    <property type="entry name" value="D-Amino Acid Oxidase, subunit A, domain 2"/>
    <property type="match status" value="1"/>
</dbReference>
<organism evidence="6 7">
    <name type="scientific">Dufourea novaeangliae</name>
    <name type="common">Sweat bee</name>
    <dbReference type="NCBI Taxonomy" id="178035"/>
    <lineage>
        <taxon>Eukaryota</taxon>
        <taxon>Metazoa</taxon>
        <taxon>Ecdysozoa</taxon>
        <taxon>Arthropoda</taxon>
        <taxon>Hexapoda</taxon>
        <taxon>Insecta</taxon>
        <taxon>Pterygota</taxon>
        <taxon>Neoptera</taxon>
        <taxon>Endopterygota</taxon>
        <taxon>Hymenoptera</taxon>
        <taxon>Apocrita</taxon>
        <taxon>Aculeata</taxon>
        <taxon>Apoidea</taxon>
        <taxon>Anthophila</taxon>
        <taxon>Halictidae</taxon>
        <taxon>Rophitinae</taxon>
        <taxon>Dufourea</taxon>
    </lineage>
</organism>
<evidence type="ECO:0000259" key="3">
    <source>
        <dbReference type="Pfam" id="PF01571"/>
    </source>
</evidence>
<keyword evidence="7" id="KW-1185">Reference proteome</keyword>
<name>A0A154PKD7_DUFNO</name>
<dbReference type="InterPro" id="IPR029043">
    <property type="entry name" value="GcvT/YgfZ_C"/>
</dbReference>
<dbReference type="GO" id="GO:0005739">
    <property type="term" value="C:mitochondrion"/>
    <property type="evidence" value="ECO:0007669"/>
    <property type="project" value="TreeGrafter"/>
</dbReference>
<feature type="domain" description="FAD dependent oxidoreductase" evidence="2">
    <location>
        <begin position="4"/>
        <end position="121"/>
    </location>
</feature>
<dbReference type="Pfam" id="PF01266">
    <property type="entry name" value="DAO"/>
    <property type="match status" value="1"/>
</dbReference>
<dbReference type="SUPFAM" id="SSF51905">
    <property type="entry name" value="FAD/NAD(P)-binding domain"/>
    <property type="match status" value="1"/>
</dbReference>
<dbReference type="InterPro" id="IPR006076">
    <property type="entry name" value="FAD-dep_OxRdtase"/>
</dbReference>
<dbReference type="STRING" id="178035.A0A154PKD7"/>
<dbReference type="PANTHER" id="PTHR43757:SF15">
    <property type="entry name" value="PYRUVATE DEHYDROGENASE PHOSPHATASE REGULATORY SUBUNIT, MITOCHONDRIAL-LIKE"/>
    <property type="match status" value="1"/>
</dbReference>
<reference evidence="6 7" key="1">
    <citation type="submission" date="2015-07" db="EMBL/GenBank/DDBJ databases">
        <title>The genome of Dufourea novaeangliae.</title>
        <authorList>
            <person name="Pan H."/>
            <person name="Kapheim K."/>
        </authorList>
    </citation>
    <scope>NUCLEOTIDE SEQUENCE [LARGE SCALE GENOMIC DNA]</scope>
    <source>
        <strain evidence="6">0120121106</strain>
        <tissue evidence="6">Whole body</tissue>
    </source>
</reference>
<dbReference type="Pfam" id="PF08669">
    <property type="entry name" value="GCV_T_C"/>
    <property type="match status" value="1"/>
</dbReference>
<comment type="similarity">
    <text evidence="1">Belongs to the GcvT family.</text>
</comment>
<gene>
    <name evidence="6" type="ORF">WN55_03604</name>
</gene>
<dbReference type="FunFam" id="3.30.70.1400:FF:000003">
    <property type="entry name" value="Pyruvate dehydrogenase phosphatase regulatory subunit"/>
    <property type="match status" value="1"/>
</dbReference>
<protein>
    <submittedName>
        <fullName evidence="6">Pyruvate dehydrogenase phosphatase regulatory subunit, mitochondrial</fullName>
    </submittedName>
</protein>
<dbReference type="SUPFAM" id="SSF101790">
    <property type="entry name" value="Aminomethyltransferase beta-barrel domain"/>
    <property type="match status" value="1"/>
</dbReference>
<dbReference type="Gene3D" id="2.40.30.110">
    <property type="entry name" value="Aminomethyltransferase beta-barrel domains"/>
    <property type="match status" value="1"/>
</dbReference>
<evidence type="ECO:0000313" key="7">
    <source>
        <dbReference type="Proteomes" id="UP000076502"/>
    </source>
</evidence>
<dbReference type="PANTHER" id="PTHR43757">
    <property type="entry name" value="AMINOMETHYLTRANSFERASE"/>
    <property type="match status" value="1"/>
</dbReference>
<evidence type="ECO:0000256" key="1">
    <source>
        <dbReference type="ARBA" id="ARBA00008609"/>
    </source>
</evidence>
<dbReference type="InterPro" id="IPR006222">
    <property type="entry name" value="GCVT_N"/>
</dbReference>
<dbReference type="InterPro" id="IPR032503">
    <property type="entry name" value="FAO_M"/>
</dbReference>
<dbReference type="EMBL" id="KQ434931">
    <property type="protein sequence ID" value="KZC11768.1"/>
    <property type="molecule type" value="Genomic_DNA"/>
</dbReference>
<evidence type="ECO:0000259" key="4">
    <source>
        <dbReference type="Pfam" id="PF08669"/>
    </source>
</evidence>
<accession>A0A154PKD7</accession>
<dbReference type="Gene3D" id="3.50.50.60">
    <property type="entry name" value="FAD/NAD(P)-binding domain"/>
    <property type="match status" value="1"/>
</dbReference>
<evidence type="ECO:0000259" key="5">
    <source>
        <dbReference type="Pfam" id="PF16350"/>
    </source>
</evidence>
<dbReference type="Pfam" id="PF16350">
    <property type="entry name" value="FAO_M"/>
    <property type="match status" value="1"/>
</dbReference>
<dbReference type="OrthoDB" id="429143at2759"/>
<dbReference type="InterPro" id="IPR013977">
    <property type="entry name" value="GcvT_C"/>
</dbReference>